<evidence type="ECO:0000256" key="1">
    <source>
        <dbReference type="ARBA" id="ARBA00004613"/>
    </source>
</evidence>
<dbReference type="Proteomes" id="UP001597101">
    <property type="component" value="Unassembled WGS sequence"/>
</dbReference>
<keyword evidence="2" id="KW-0964">Secreted</keyword>
<feature type="coiled-coil region" evidence="3">
    <location>
        <begin position="43"/>
        <end position="97"/>
    </location>
</feature>
<reference evidence="5" key="1">
    <citation type="journal article" date="2019" name="Int. J. Syst. Evol. Microbiol.">
        <title>The Global Catalogue of Microorganisms (GCM) 10K type strain sequencing project: providing services to taxonomists for standard genome sequencing and annotation.</title>
        <authorList>
            <consortium name="The Broad Institute Genomics Platform"/>
            <consortium name="The Broad Institute Genome Sequencing Center for Infectious Disease"/>
            <person name="Wu L."/>
            <person name="Ma J."/>
        </authorList>
    </citation>
    <scope>NUCLEOTIDE SEQUENCE [LARGE SCALE GENOMIC DNA]</scope>
    <source>
        <strain evidence="5">CCUG 60023</strain>
    </source>
</reference>
<sequence length="1906" mass="200359">MTTELSQFGANLVQGRAAALSAKEQIDRAGEAVELISNVIEILEEVDKDAESLRNIASGLESALKLVEKVGPLKFVARALKTAVDTVKNRADDIEDTIKAGDEPESIFDDLSNVLTALDLALTGASLTLENSVAQIDAISAGAEDAARLSTLTDPTLPENQRLDIPAGLLAALAAGNDTVEPINDAADDVWVAVGNAQTVVQKIDDVVDTIDGFFDPVREAGTTLVQFANDLSNVLGSIDFLEGPLETLRAVLKPIEWALDAIGFLFDTIVSPVLNPILDALGVTALFDRIAKEVDKLLPELNPFDFVTSALDDVAEQIGDAVSGPVDDLRDEALKISSAIETFIEGFDPANLVLNNQDNLGIGNDGLPGFGTGRLGDGGTVLAGKAGNDFLAGGLGNDDLRGGLGNDILIGGDGNDLIDGGAGDSDGAVYFGNFGDYNFWTSDVGNTVTVEQYVVSPGEVSQGIDTVKDVEYFIFLDRTLHVSDFENFYYPNADGVKGTADDFISEGTDDDDFVFGFSDDETLYAYLGNDYLNGRPGADILYGGKGNDFLEGGEGTDIINGEEGIDTASYLSERKDINKIALKQDSTVPFVSDEVLTGIENLSGGPSEDWLWGDSGANTLNGGAGVDVLYGGRGDDVLDGGQGGFVNEFGIRREVGNLLVGGIGNDIVRGGFYFLPDPVDPNTRYRPVDIFVGGPGYDHYISGDQSVSVLWYGSRVVSADWTDPYGLDPDDVSRLPELPDIGYSPEDIAILIPSRVVVDLVAGTVNKFNGNGSRTGTDTLTDIYVVSGSEGDDEFYASANQEALIGGGGDDTFIGVEANSRAPWASNPYQNQDIYQGDKGNDTFNPAKGSTIVFAGEDDDTLIIDNTGYILASGGDGVDTIDFSASVSEWIVDATGTFFGDELAGLGSAEGYESGSRPRLTLENFGKYVGLQRRLTTLQDYIDLILAPENPYIEFGTFENFIGSRFDDFIAGNDTANVIKGGAGRDTLIGFRNSDASDIDVLEGGDGNDVLLAGNAGDRLIGGMGDDVLYGGGENTGELVGFMNGGNGDDVLLPTAGTHQLFGGHGSNLVDFTYYYNAGGFFPRLGITADLEVTEISDTSDFSFSKIQSLRGSSFNDTLSGTAAGNRIIGMQGDDEINGRAGNDVLYGHDGDDTIDGGSGDDLIFAGRGYNAIEGGTGNDTLSFVPEQFGENPITQPDFDYGELNGTVVADLQAGFAVFEEEALSRPELSSISGIENLVGASGGSKLRGDGGSNNLTGGDSLLANDFLEGRGGDDYLTGGAGTDTLYGDFRAGEGVAMVSLNQGTETRQGLQIDNLDAMPTGPLTVEMLYQHTPSAEQTEEGISFFSYSVPGSNVELGMFGVIEPFAGLTSTNIRLFVDGTLINTNVSTERLLDGAVHRLSLVVDPTSNVVGLYIDGITDFFVGEGFIGDIGPITPGGNMLIGQYINGAGQYASAYPTHANVGDIRIFNEARNASEIFNNFQEAISDPSSEPGLVVNWQVDGVTGEIPDVVGGAALEAFAYDGGPAPEIISLGVGGDDVLHGGAGGDRMRGGSGIDTAIYNDSPEGVTVDLEWSGRQISAGDAQNDELVEIENLIGSAFDDVLLGAQGANELSGGAGSDTLDGRSGADLHKGGAGNDRYYVDDLGDVNIEKANEGYDIVYASTASWTLRNNVERLIFTDTGNHVGRGNVLDNRLNGNAGNDKFVIDAGGADIFSGGSGTDTFDARSSDVGIRVYLNNQDFNGGAAAGDIFASIETFVGSSTADDVLRAGEARARFSGSGGDDRLYGNNNTDYIRGDDGNDDIRGGNGNDILIGGTGNDEIYGGKGADQFRYAEADFGYDIIRDYEDADTFRFHSSAASSLDDLRIHANGSTKVRVIDRDDSSNYIDVFASDGGTLTLDASDFTFY</sequence>
<protein>
    <recommendedName>
        <fullName evidence="6">Ca2+-binding protein, RTX toxin-related</fullName>
    </recommendedName>
</protein>
<name>A0ABW3FCZ5_9HYPH</name>
<evidence type="ECO:0000313" key="5">
    <source>
        <dbReference type="Proteomes" id="UP001597101"/>
    </source>
</evidence>
<dbReference type="Gene3D" id="2.150.10.10">
    <property type="entry name" value="Serralysin-like metalloprotease, C-terminal"/>
    <property type="match status" value="9"/>
</dbReference>
<dbReference type="Gene3D" id="2.60.120.200">
    <property type="match status" value="1"/>
</dbReference>
<evidence type="ECO:0008006" key="6">
    <source>
        <dbReference type="Google" id="ProtNLM"/>
    </source>
</evidence>
<dbReference type="EMBL" id="JBHTJV010000003">
    <property type="protein sequence ID" value="MFD0915538.1"/>
    <property type="molecule type" value="Genomic_DNA"/>
</dbReference>
<evidence type="ECO:0000256" key="3">
    <source>
        <dbReference type="SAM" id="Coils"/>
    </source>
</evidence>
<organism evidence="4 5">
    <name type="scientific">Pseudahrensia aquimaris</name>
    <dbReference type="NCBI Taxonomy" id="744461"/>
    <lineage>
        <taxon>Bacteria</taxon>
        <taxon>Pseudomonadati</taxon>
        <taxon>Pseudomonadota</taxon>
        <taxon>Alphaproteobacteria</taxon>
        <taxon>Hyphomicrobiales</taxon>
        <taxon>Ahrensiaceae</taxon>
        <taxon>Pseudahrensia</taxon>
    </lineage>
</organism>
<dbReference type="PROSITE" id="PS00330">
    <property type="entry name" value="HEMOLYSIN_CALCIUM"/>
    <property type="match status" value="9"/>
</dbReference>
<evidence type="ECO:0000313" key="4">
    <source>
        <dbReference type="EMBL" id="MFD0915538.1"/>
    </source>
</evidence>
<dbReference type="PRINTS" id="PR00313">
    <property type="entry name" value="CABNDNGRPT"/>
</dbReference>
<dbReference type="PANTHER" id="PTHR38340">
    <property type="entry name" value="S-LAYER PROTEIN"/>
    <property type="match status" value="1"/>
</dbReference>
<accession>A0ABW3FCZ5</accession>
<dbReference type="Pfam" id="PF00353">
    <property type="entry name" value="HemolysinCabind"/>
    <property type="match status" value="15"/>
</dbReference>
<dbReference type="InterPro" id="IPR018511">
    <property type="entry name" value="Hemolysin-typ_Ca-bd_CS"/>
</dbReference>
<gene>
    <name evidence="4" type="ORF">ACFQ14_03860</name>
</gene>
<comment type="caution">
    <text evidence="4">The sequence shown here is derived from an EMBL/GenBank/DDBJ whole genome shotgun (WGS) entry which is preliminary data.</text>
</comment>
<dbReference type="InterPro" id="IPR001343">
    <property type="entry name" value="Hemolysn_Ca-bd"/>
</dbReference>
<dbReference type="InterPro" id="IPR050557">
    <property type="entry name" value="RTX_toxin/Mannuronan_C5-epim"/>
</dbReference>
<keyword evidence="5" id="KW-1185">Reference proteome</keyword>
<dbReference type="SUPFAM" id="SSF51120">
    <property type="entry name" value="beta-Roll"/>
    <property type="match status" value="9"/>
</dbReference>
<comment type="subcellular location">
    <subcellularLocation>
        <location evidence="1">Secreted</location>
    </subcellularLocation>
</comment>
<dbReference type="InterPro" id="IPR013320">
    <property type="entry name" value="ConA-like_dom_sf"/>
</dbReference>
<dbReference type="SUPFAM" id="SSF49899">
    <property type="entry name" value="Concanavalin A-like lectins/glucanases"/>
    <property type="match status" value="1"/>
</dbReference>
<evidence type="ECO:0000256" key="2">
    <source>
        <dbReference type="ARBA" id="ARBA00022525"/>
    </source>
</evidence>
<dbReference type="InterPro" id="IPR011049">
    <property type="entry name" value="Serralysin-like_metalloprot_C"/>
</dbReference>
<keyword evidence="3" id="KW-0175">Coiled coil</keyword>
<dbReference type="PANTHER" id="PTHR38340:SF1">
    <property type="entry name" value="S-LAYER PROTEIN"/>
    <property type="match status" value="1"/>
</dbReference>
<proteinExistence type="predicted"/>
<dbReference type="RefSeq" id="WP_377211397.1">
    <property type="nucleotide sequence ID" value="NZ_JBHTJV010000003.1"/>
</dbReference>